<dbReference type="RefSeq" id="WP_379792627.1">
    <property type="nucleotide sequence ID" value="NZ_JBHSQB010000009.1"/>
</dbReference>
<feature type="active site" description="Nucleophile" evidence="7">
    <location>
        <position position="443"/>
    </location>
</feature>
<organism evidence="9 10">
    <name type="scientific">Flavobacterium qiangtangense</name>
    <dbReference type="NCBI Taxonomy" id="1442595"/>
    <lineage>
        <taxon>Bacteria</taxon>
        <taxon>Pseudomonadati</taxon>
        <taxon>Bacteroidota</taxon>
        <taxon>Flavobacteriia</taxon>
        <taxon>Flavobacteriales</taxon>
        <taxon>Flavobacteriaceae</taxon>
        <taxon>Flavobacterium</taxon>
    </lineage>
</organism>
<dbReference type="InterPro" id="IPR036365">
    <property type="entry name" value="PGBD-like_sf"/>
</dbReference>
<dbReference type="SUPFAM" id="SSF141523">
    <property type="entry name" value="L,D-transpeptidase catalytic domain-like"/>
    <property type="match status" value="1"/>
</dbReference>
<keyword evidence="10" id="KW-1185">Reference proteome</keyword>
<comment type="caution">
    <text evidence="9">The sequence shown here is derived from an EMBL/GenBank/DDBJ whole genome shotgun (WGS) entry which is preliminary data.</text>
</comment>
<evidence type="ECO:0000256" key="1">
    <source>
        <dbReference type="ARBA" id="ARBA00004752"/>
    </source>
</evidence>
<dbReference type="InterPro" id="IPR005490">
    <property type="entry name" value="LD_TPept_cat_dom"/>
</dbReference>
<accession>A0ABW1PPS6</accession>
<evidence type="ECO:0000259" key="8">
    <source>
        <dbReference type="PROSITE" id="PS52029"/>
    </source>
</evidence>
<dbReference type="PANTHER" id="PTHR41533:SF2">
    <property type="entry name" value="BLR7131 PROTEIN"/>
    <property type="match status" value="1"/>
</dbReference>
<dbReference type="Pfam" id="PF20142">
    <property type="entry name" value="Scaffold"/>
    <property type="match status" value="1"/>
</dbReference>
<evidence type="ECO:0000256" key="5">
    <source>
        <dbReference type="ARBA" id="ARBA00022984"/>
    </source>
</evidence>
<keyword evidence="3" id="KW-0808">Transferase</keyword>
<dbReference type="InterPro" id="IPR045380">
    <property type="entry name" value="LD_TPept_scaffold_dom"/>
</dbReference>
<sequence>MKKVFIHIMIAFMCSMAVVSCKKKENDLSDIKVDPEDRVIQFDSTKVAGFFTKYPDYKEYETEIRQLYKKHDYHYLWFDKKGVIEFAEAVFNQVNQISAEGVPAKLPYKEQIDNLFYENENKDPDVNSELLVSAMYFFYAKNVYQGLDANKSKQTGWYLPREKTSYVAYLDTLMKDPTLLKKDDSEMIPQYYNLKKALQKYREIEKKGGWQKIALEEGVKSLKPGDSSSTILQVRKRLVASGDLSKDSGSNVYDEELVKAITAYEVKNNQVPDKLIGPNLIKDLNISVQDRIKTIVVNMERCRWISPNFIKGGNYIAVNIPSYKVRYIKDGKLKLVSNVVVGKELHKTVVFSGQMSYLVFSPYWNIPRSILEKEIKPGIAKNSNYLAQHNMEWNGNSVRQKPGPTNSLGLVKFMFPNSNNIYLHDSPAKGLYNKESRAFSHGCVRVEKARELANAILEDDKNWNSKKIDEAMNSGTEKNYSLKKKIPVYIAYFTAAADENGNVSFYEDVYKRDDRLASLLYKS</sequence>
<evidence type="ECO:0000256" key="7">
    <source>
        <dbReference type="PROSITE-ProRule" id="PRU01373"/>
    </source>
</evidence>
<comment type="similarity">
    <text evidence="2">Belongs to the YkuD family.</text>
</comment>
<dbReference type="Proteomes" id="UP001596287">
    <property type="component" value="Unassembled WGS sequence"/>
</dbReference>
<dbReference type="EMBL" id="JBHSQB010000009">
    <property type="protein sequence ID" value="MFC6097663.1"/>
    <property type="molecule type" value="Genomic_DNA"/>
</dbReference>
<dbReference type="InterPro" id="IPR038063">
    <property type="entry name" value="Transpep_catalytic_dom"/>
</dbReference>
<dbReference type="CDD" id="cd16913">
    <property type="entry name" value="YkuD_like"/>
    <property type="match status" value="1"/>
</dbReference>
<dbReference type="Pfam" id="PF03734">
    <property type="entry name" value="YkuD"/>
    <property type="match status" value="1"/>
</dbReference>
<name>A0ABW1PPS6_9FLAO</name>
<dbReference type="Gene3D" id="2.40.440.10">
    <property type="entry name" value="L,D-transpeptidase catalytic domain-like"/>
    <property type="match status" value="1"/>
</dbReference>
<keyword evidence="5 7" id="KW-0573">Peptidoglycan synthesis</keyword>
<keyword evidence="4 7" id="KW-0133">Cell shape</keyword>
<evidence type="ECO:0000256" key="2">
    <source>
        <dbReference type="ARBA" id="ARBA00005992"/>
    </source>
</evidence>
<evidence type="ECO:0000256" key="3">
    <source>
        <dbReference type="ARBA" id="ARBA00022679"/>
    </source>
</evidence>
<dbReference type="PANTHER" id="PTHR41533">
    <property type="entry name" value="L,D-TRANSPEPTIDASE HI_1667-RELATED"/>
    <property type="match status" value="1"/>
</dbReference>
<proteinExistence type="inferred from homology"/>
<comment type="pathway">
    <text evidence="1 7">Cell wall biogenesis; peptidoglycan biosynthesis.</text>
</comment>
<dbReference type="SUPFAM" id="SSF47090">
    <property type="entry name" value="PGBD-like"/>
    <property type="match status" value="1"/>
</dbReference>
<protein>
    <submittedName>
        <fullName evidence="9">Murein L,D-transpeptidase</fullName>
    </submittedName>
</protein>
<gene>
    <name evidence="9" type="ORF">ACFPVY_13480</name>
</gene>
<evidence type="ECO:0000313" key="9">
    <source>
        <dbReference type="EMBL" id="MFC6097663.1"/>
    </source>
</evidence>
<feature type="active site" description="Proton donor/acceptor" evidence="7">
    <location>
        <position position="424"/>
    </location>
</feature>
<dbReference type="PROSITE" id="PS52029">
    <property type="entry name" value="LD_TPASE"/>
    <property type="match status" value="1"/>
</dbReference>
<reference evidence="10" key="1">
    <citation type="journal article" date="2019" name="Int. J. Syst. Evol. Microbiol.">
        <title>The Global Catalogue of Microorganisms (GCM) 10K type strain sequencing project: providing services to taxonomists for standard genome sequencing and annotation.</title>
        <authorList>
            <consortium name="The Broad Institute Genomics Platform"/>
            <consortium name="The Broad Institute Genome Sequencing Center for Infectious Disease"/>
            <person name="Wu L."/>
            <person name="Ma J."/>
        </authorList>
    </citation>
    <scope>NUCLEOTIDE SEQUENCE [LARGE SCALE GENOMIC DNA]</scope>
    <source>
        <strain evidence="10">CCUG 49679</strain>
    </source>
</reference>
<evidence type="ECO:0000313" key="10">
    <source>
        <dbReference type="Proteomes" id="UP001596287"/>
    </source>
</evidence>
<keyword evidence="6 7" id="KW-0961">Cell wall biogenesis/degradation</keyword>
<evidence type="ECO:0000256" key="4">
    <source>
        <dbReference type="ARBA" id="ARBA00022960"/>
    </source>
</evidence>
<feature type="domain" description="L,D-TPase catalytic" evidence="8">
    <location>
        <begin position="314"/>
        <end position="471"/>
    </location>
</feature>
<evidence type="ECO:0000256" key="6">
    <source>
        <dbReference type="ARBA" id="ARBA00023316"/>
    </source>
</evidence>
<dbReference type="InterPro" id="IPR052905">
    <property type="entry name" value="LD-transpeptidase_YkuD-like"/>
</dbReference>
<dbReference type="PROSITE" id="PS51257">
    <property type="entry name" value="PROKAR_LIPOPROTEIN"/>
    <property type="match status" value="1"/>
</dbReference>